<accession>A0A9X1SRR9</accession>
<evidence type="ECO:0000256" key="1">
    <source>
        <dbReference type="SAM" id="Phobius"/>
    </source>
</evidence>
<dbReference type="Proteomes" id="UP001138997">
    <property type="component" value="Unassembled WGS sequence"/>
</dbReference>
<organism evidence="2 3">
    <name type="scientific">Kineosporia babensis</name>
    <dbReference type="NCBI Taxonomy" id="499548"/>
    <lineage>
        <taxon>Bacteria</taxon>
        <taxon>Bacillati</taxon>
        <taxon>Actinomycetota</taxon>
        <taxon>Actinomycetes</taxon>
        <taxon>Kineosporiales</taxon>
        <taxon>Kineosporiaceae</taxon>
        <taxon>Kineosporia</taxon>
    </lineage>
</organism>
<proteinExistence type="predicted"/>
<dbReference type="RefSeq" id="WP_231438794.1">
    <property type="nucleotide sequence ID" value="NZ_JAJOMB010000001.1"/>
</dbReference>
<keyword evidence="1" id="KW-1133">Transmembrane helix</keyword>
<dbReference type="AlphaFoldDB" id="A0A9X1SRR9"/>
<comment type="caution">
    <text evidence="2">The sequence shown here is derived from an EMBL/GenBank/DDBJ whole genome shotgun (WGS) entry which is preliminary data.</text>
</comment>
<evidence type="ECO:0000313" key="3">
    <source>
        <dbReference type="Proteomes" id="UP001138997"/>
    </source>
</evidence>
<protein>
    <recommendedName>
        <fullName evidence="4">PH domain-containing protein</fullName>
    </recommendedName>
</protein>
<evidence type="ECO:0000313" key="2">
    <source>
        <dbReference type="EMBL" id="MCD5309879.1"/>
    </source>
</evidence>
<dbReference type="EMBL" id="JAJOMB010000001">
    <property type="protein sequence ID" value="MCD5309879.1"/>
    <property type="molecule type" value="Genomic_DNA"/>
</dbReference>
<keyword evidence="3" id="KW-1185">Reference proteome</keyword>
<feature type="transmembrane region" description="Helical" evidence="1">
    <location>
        <begin position="51"/>
        <end position="72"/>
    </location>
</feature>
<keyword evidence="1" id="KW-0812">Transmembrane</keyword>
<reference evidence="2" key="1">
    <citation type="submission" date="2021-11" db="EMBL/GenBank/DDBJ databases">
        <title>Streptomyces corallinus and Kineosporia corallina sp. nov., two new coral-derived marine actinobacteria.</title>
        <authorList>
            <person name="Buangrab K."/>
            <person name="Sutthacheep M."/>
            <person name="Yeemin T."/>
            <person name="Harunari E."/>
            <person name="Igarashi Y."/>
            <person name="Sripreechasak P."/>
            <person name="Kanchanasin P."/>
            <person name="Tanasupawat S."/>
            <person name="Phongsopitanun W."/>
        </authorList>
    </citation>
    <scope>NUCLEOTIDE SEQUENCE</scope>
    <source>
        <strain evidence="2">JCM 31032</strain>
    </source>
</reference>
<feature type="transmembrane region" description="Helical" evidence="1">
    <location>
        <begin position="21"/>
        <end position="45"/>
    </location>
</feature>
<name>A0A9X1SRR9_9ACTN</name>
<sequence>MEQTGHPVQVFDLGPRLPWGCLTTGVALISFMEVVGVAALLFAVLPDDAAAVATGFVLVPSAVLLVVLASALRGRIVVDQNGLTLRFGLLGGARVPRRLIGRAERYDPATTLNPIGLGIDVPFGSGRATATRGGQVPFVRVTLRGPARVRLTVCRFAVANELVLSTSRPDELVDLLSS</sequence>
<evidence type="ECO:0008006" key="4">
    <source>
        <dbReference type="Google" id="ProtNLM"/>
    </source>
</evidence>
<keyword evidence="1" id="KW-0472">Membrane</keyword>
<gene>
    <name evidence="2" type="ORF">LR394_03160</name>
</gene>